<dbReference type="OrthoDB" id="9769293at2"/>
<dbReference type="PANTHER" id="PTHR43581">
    <property type="entry name" value="ATP/GTP PHOSPHATASE"/>
    <property type="match status" value="1"/>
</dbReference>
<comment type="caution">
    <text evidence="2">The sequence shown here is derived from an EMBL/GenBank/DDBJ whole genome shotgun (WGS) entry which is preliminary data.</text>
</comment>
<dbReference type="Pfam" id="PF13304">
    <property type="entry name" value="AAA_21"/>
    <property type="match status" value="1"/>
</dbReference>
<dbReference type="InterPro" id="IPR003959">
    <property type="entry name" value="ATPase_AAA_core"/>
</dbReference>
<accession>A0A368JXD7</accession>
<protein>
    <submittedName>
        <fullName evidence="2">ATPase</fullName>
    </submittedName>
</protein>
<evidence type="ECO:0000313" key="3">
    <source>
        <dbReference type="Proteomes" id="UP000253383"/>
    </source>
</evidence>
<gene>
    <name evidence="2" type="ORF">DUE52_04590</name>
</gene>
<keyword evidence="3" id="KW-1185">Reference proteome</keyword>
<name>A0A368JXD7_9BACT</name>
<feature type="domain" description="ATPase AAA-type core" evidence="1">
    <location>
        <begin position="28"/>
        <end position="313"/>
    </location>
</feature>
<dbReference type="GO" id="GO:0005524">
    <property type="term" value="F:ATP binding"/>
    <property type="evidence" value="ECO:0007669"/>
    <property type="project" value="InterPro"/>
</dbReference>
<reference evidence="2 3" key="1">
    <citation type="submission" date="2018-07" db="EMBL/GenBank/DDBJ databases">
        <title>Genome analysis of Larkinella rosea.</title>
        <authorList>
            <person name="Zhou Z."/>
            <person name="Wang G."/>
        </authorList>
    </citation>
    <scope>NUCLEOTIDE SEQUENCE [LARGE SCALE GENOMIC DNA]</scope>
    <source>
        <strain evidence="3">zzj9</strain>
    </source>
</reference>
<dbReference type="PANTHER" id="PTHR43581:SF4">
    <property type="entry name" value="ATP_GTP PHOSPHATASE"/>
    <property type="match status" value="1"/>
</dbReference>
<sequence length="373" mass="43650">MEKQHLTYFKIENFKRFDSFEMSNLGQFNLIVGDNNVGKTSVLEALCYDSDITNLALRYLYSTSIREGKIPEYTEVDMNNFSSINTWERLFKEINKPIVIRYLEVSHNNESIYNLKYKISNQLTLKERSYIKDFFLLKSAPKAWLSLSKINDEHGDFNMLPAYFEGIYIDTNGNDKSSVSFITASQNYGQDLVDFYYSYINGDKDSIKSLQDSLRNFITDLEEVRVHKYSNGSEILGVFLTKSNDFYPITRYGDGSIRFVRVIIEVILSKGKRIMIDEMGSGIHFSRLKDFWRIIIELCFRYQVQLFTTTHSLECQQAFIEALQDDDMKQFQADARNITMFEDKEGQVKSVTYTFEEFEFSIENNINTRGGRR</sequence>
<dbReference type="RefSeq" id="WP_114404787.1">
    <property type="nucleotide sequence ID" value="NZ_QOWE01000003.1"/>
</dbReference>
<evidence type="ECO:0000259" key="1">
    <source>
        <dbReference type="Pfam" id="PF13304"/>
    </source>
</evidence>
<proteinExistence type="predicted"/>
<dbReference type="SUPFAM" id="SSF52540">
    <property type="entry name" value="P-loop containing nucleoside triphosphate hydrolases"/>
    <property type="match status" value="1"/>
</dbReference>
<evidence type="ECO:0000313" key="2">
    <source>
        <dbReference type="EMBL" id="RCR70871.1"/>
    </source>
</evidence>
<dbReference type="Gene3D" id="3.40.50.300">
    <property type="entry name" value="P-loop containing nucleotide triphosphate hydrolases"/>
    <property type="match status" value="1"/>
</dbReference>
<dbReference type="AlphaFoldDB" id="A0A368JXD7"/>
<dbReference type="Proteomes" id="UP000253383">
    <property type="component" value="Unassembled WGS sequence"/>
</dbReference>
<dbReference type="GO" id="GO:0016887">
    <property type="term" value="F:ATP hydrolysis activity"/>
    <property type="evidence" value="ECO:0007669"/>
    <property type="project" value="InterPro"/>
</dbReference>
<dbReference type="InterPro" id="IPR051396">
    <property type="entry name" value="Bact_Antivir_Def_Nuclease"/>
</dbReference>
<dbReference type="EMBL" id="QOWE01000003">
    <property type="protein sequence ID" value="RCR70871.1"/>
    <property type="molecule type" value="Genomic_DNA"/>
</dbReference>
<organism evidence="2 3">
    <name type="scientific">Larkinella punicea</name>
    <dbReference type="NCBI Taxonomy" id="2315727"/>
    <lineage>
        <taxon>Bacteria</taxon>
        <taxon>Pseudomonadati</taxon>
        <taxon>Bacteroidota</taxon>
        <taxon>Cytophagia</taxon>
        <taxon>Cytophagales</taxon>
        <taxon>Spirosomataceae</taxon>
        <taxon>Larkinella</taxon>
    </lineage>
</organism>
<dbReference type="InterPro" id="IPR027417">
    <property type="entry name" value="P-loop_NTPase"/>
</dbReference>